<keyword evidence="3" id="KW-0175">Coiled coil</keyword>
<dbReference type="GO" id="GO:0000445">
    <property type="term" value="C:THO complex part of transcription export complex"/>
    <property type="evidence" value="ECO:0007669"/>
    <property type="project" value="InterPro"/>
</dbReference>
<feature type="compositionally biased region" description="Basic residues" evidence="4">
    <location>
        <begin position="165"/>
        <end position="177"/>
    </location>
</feature>
<gene>
    <name evidence="5" type="ORF">ANCCEY_00530</name>
</gene>
<comment type="subcellular location">
    <subcellularLocation>
        <location evidence="1">Nucleus</location>
    </subcellularLocation>
</comment>
<name>A0A0D6MA50_9BILA</name>
<feature type="region of interest" description="Disordered" evidence="4">
    <location>
        <begin position="165"/>
        <end position="187"/>
    </location>
</feature>
<proteinExistence type="predicted"/>
<evidence type="ECO:0000313" key="6">
    <source>
        <dbReference type="Proteomes" id="UP000054495"/>
    </source>
</evidence>
<dbReference type="AlphaFoldDB" id="A0A0D6MA50"/>
<dbReference type="GO" id="GO:0006397">
    <property type="term" value="P:mRNA processing"/>
    <property type="evidence" value="ECO:0007669"/>
    <property type="project" value="InterPro"/>
</dbReference>
<sequence>MREEILLRKLLADGEGTGEERRFQLLNACLRSLRNPSTVSKAEAVKALRLLSMRKQREIADMSGRQTREYEEMAERVDKEIAISREKMAQAKKDLTAARLVRKNRKEYALLVGMIDDLPSRAETTRKLEDMQEELAQQQERQQQLEARMKTVNWLMMLSLEKRKKMEKKMRGPRRRNLLIQLKRAED</sequence>
<evidence type="ECO:0000256" key="3">
    <source>
        <dbReference type="SAM" id="Coils"/>
    </source>
</evidence>
<evidence type="ECO:0000313" key="5">
    <source>
        <dbReference type="EMBL" id="EPB80433.1"/>
    </source>
</evidence>
<organism evidence="5 6">
    <name type="scientific">Ancylostoma ceylanicum</name>
    <dbReference type="NCBI Taxonomy" id="53326"/>
    <lineage>
        <taxon>Eukaryota</taxon>
        <taxon>Metazoa</taxon>
        <taxon>Ecdysozoa</taxon>
        <taxon>Nematoda</taxon>
        <taxon>Chromadorea</taxon>
        <taxon>Rhabditida</taxon>
        <taxon>Rhabditina</taxon>
        <taxon>Rhabditomorpha</taxon>
        <taxon>Strongyloidea</taxon>
        <taxon>Ancylostomatidae</taxon>
        <taxon>Ancylostomatinae</taxon>
        <taxon>Ancylostoma</taxon>
    </lineage>
</organism>
<evidence type="ECO:0000256" key="2">
    <source>
        <dbReference type="ARBA" id="ARBA00023242"/>
    </source>
</evidence>
<dbReference type="EMBL" id="KE124780">
    <property type="protein sequence ID" value="EPB80433.1"/>
    <property type="molecule type" value="Genomic_DNA"/>
</dbReference>
<dbReference type="Pfam" id="PF05615">
    <property type="entry name" value="THOC7"/>
    <property type="match status" value="1"/>
</dbReference>
<feature type="coiled-coil region" evidence="3">
    <location>
        <begin position="121"/>
        <end position="148"/>
    </location>
</feature>
<reference evidence="5 6" key="1">
    <citation type="submission" date="2013-05" db="EMBL/GenBank/DDBJ databases">
        <title>Draft genome of the parasitic nematode Anyclostoma ceylanicum.</title>
        <authorList>
            <person name="Mitreva M."/>
        </authorList>
    </citation>
    <scope>NUCLEOTIDE SEQUENCE [LARGE SCALE GENOMIC DNA]</scope>
</reference>
<accession>A0A0D6MA50</accession>
<evidence type="ECO:0000256" key="4">
    <source>
        <dbReference type="SAM" id="MobiDB-lite"/>
    </source>
</evidence>
<dbReference type="Proteomes" id="UP000054495">
    <property type="component" value="Unassembled WGS sequence"/>
</dbReference>
<keyword evidence="2" id="KW-0539">Nucleus</keyword>
<keyword evidence="6" id="KW-1185">Reference proteome</keyword>
<evidence type="ECO:0000256" key="1">
    <source>
        <dbReference type="ARBA" id="ARBA00004123"/>
    </source>
</evidence>
<protein>
    <submittedName>
        <fullName evidence="5">Tho complex subunit 7</fullName>
    </submittedName>
</protein>
<dbReference type="InterPro" id="IPR008501">
    <property type="entry name" value="THOC7/Mft1"/>
</dbReference>